<feature type="compositionally biased region" description="Basic and acidic residues" evidence="1">
    <location>
        <begin position="2110"/>
        <end position="2124"/>
    </location>
</feature>
<feature type="region of interest" description="Disordered" evidence="1">
    <location>
        <begin position="812"/>
        <end position="838"/>
    </location>
</feature>
<dbReference type="InterPro" id="IPR003034">
    <property type="entry name" value="SAP_dom"/>
</dbReference>
<reference evidence="3 4" key="1">
    <citation type="submission" date="2024-02" db="EMBL/GenBank/DDBJ databases">
        <authorList>
            <person name="Chen Y."/>
            <person name="Shah S."/>
            <person name="Dougan E. K."/>
            <person name="Thang M."/>
            <person name="Chan C."/>
        </authorList>
    </citation>
    <scope>NUCLEOTIDE SEQUENCE [LARGE SCALE GENOMIC DNA]</scope>
</reference>
<dbReference type="Pfam" id="PF02037">
    <property type="entry name" value="SAP"/>
    <property type="match status" value="1"/>
</dbReference>
<feature type="compositionally biased region" description="Basic and acidic residues" evidence="1">
    <location>
        <begin position="1584"/>
        <end position="1594"/>
    </location>
</feature>
<gene>
    <name evidence="3" type="ORF">CCMP2556_LOCUS30949</name>
</gene>
<keyword evidence="4" id="KW-1185">Reference proteome</keyword>
<feature type="compositionally biased region" description="Acidic residues" evidence="1">
    <location>
        <begin position="410"/>
        <end position="424"/>
    </location>
</feature>
<feature type="compositionally biased region" description="Basic and acidic residues" evidence="1">
    <location>
        <begin position="750"/>
        <end position="768"/>
    </location>
</feature>
<evidence type="ECO:0000259" key="2">
    <source>
        <dbReference type="PROSITE" id="PS50800"/>
    </source>
</evidence>
<sequence>MSSSARLGRALGSANRGEDVGVDMNCSPELSQLLQAVLAAAQSIALDALLQPGNRPKGEQVSMTAELCVDGSSLFTPVQPAWARPDVKPKEGDELFRSNSDLALKPKSKGVLERRPELPKPKAKAPSNSGLAAKCFALVAELPCAMATDAGKFWKDDEIIVDKDGIPHYTGLRPELMREYRKRVLFAFSMLEGDGDTPEKEARDLEKKKRRFAKRLMDALHGEAWRCCQDLLMDMDTLQKPDGYKAIFKALQTIEKVTVVRKTEEFDKFFERGFRRRGQALDTYLRSRRQDWHELQELDDQTSMSPDLLAYFILKQCNLSKEDRRQILLANNSSYDLDGIERAMRVSFFDIHEREKVMKPSWDARSKGQGKRKQYAHMADEYDILKDDPIEEFDDDPENEDALEYANQVEDEPEIEFDDGEPDLQSDAGASNDEEIFNAYTTMDKQRRSYKDSRKRLREIQKNRGFYKQGDPSERAAAIEKEKARTRCSACDRIGHWAGDPVCPKAGKGGPKRGKGSSRKGGGKGGKKARAYLASEEPLFFVLDDSEEEAQAYMVKDDSEKNEMEQDAGWTELDGRRKVASSAASQSSEGWSKVEGYASLGNDAPPWRPDHTFSSPATSTVEKDTLFLPVNPPLQRQMPVIVKEAGVYIIQVKDRAILRPELDEMTHRQLQEELNKYDLRVSGNKAELRSRMESFFNGEPVHRKGCSRQFIMLEELDPSAPAPKAMPQSLKQSIPAKKKESAKASSSTVEHARFVREVEDPSERDSRRQQPRLRRRHHHLQRQVAFRCRLARFYLVCLVKFAVQTCVSVRTAQSSTSSSAARPMDAQDADSPTPTMRDWQRPTWLAASAACEQLEGEMVQENSGNEPNDAANEVDNANMKSMNNAGLFFDESFAEEATAKDERRVCLLDTACTSCMHSKAWREAYTKHLPGDLVCEPTDETKTFHFADGGSTDGKINVWKIPLVIGGRRGMVFSAEVPTGSTPLLLSIAAMEALGMTLFMKERMVLIGALDVKVPMLKTRTKHLALDVTGSVSVDSHEREAPLCQSHNNDLYLYLVEEASYQIGEGQFFETLPDFPVKMSSEHEFALKLGPRGVFPQDHRGELKPRRHEELERSSKQLRNLDRRTWTALKHRYTYAEEAASHQFQTTMIFEPFGGTFGITRAATRSYGWTCSQPLDILDGYDLLSSKGERLLWRTLDERNPYLTVLAFDCRLWSLLNNLTSKAQTREQLQQLREGVGRKTLLLVYRVCKHRFKRGRYYLIENPAGSLAWMFDELLPRLLHECEGKYIVSDQCAYGKIDLESLRPVKKPTGWLSNNEPLLNALGKRCKCKWGSHQLTLGRNSYGPRARQASAYPPKLCLAVCQGVLNSMKIDYAHRAAFDLSYPALDEDMEEQAEEPDIEVVGDEPAGDAWEKGEGKIVRVHLFPRTKLFSPMSTDDLPCDFRQLLPQRVTYLEFEDGATEVYCDDWVDLNGPYKDGRPWRGKTEISIQPLEEDAEPDAVEQNIPSAAPPKKMNSWSKQNLEMNQFLRHQLVKGSELQEAMDNAKEWLVERGGTDWQLIPLEEELGKMWASQESANADVEQPDADDPRAREREDMSSGSTSMARMRYESERDAKKARRDSEFFAKKERERKQAREERSRRILLEEQQRAAAAPIPEYDPELDDYHQSSPSKRLPVVAESPEVETQEREAKRLRGDDIDATAEGEGLFCYLVIEQPRLLKRKAKAAYFAKELEYALLGISYDDFMFGFRRNRFDRHYEEMYDFAMNATPGTAAGKKRGRKEILLRELPEELSKLFTDDGESDEKEWRAWQEKGAVDVLDETSSREIRRLKPDLIVPTRREIKQHESGHIDIAMRNYSLNTKKISISNVRKAQVESSLTESEMKDFLTGAGELGWLTRQLRCDLGYENGVVQRSKTDACVGDLTKLKQYLSMARRGADFRMRYWSDVDLRNGVLVHLADSGHANGAPEKDEIMRYRSVGGYFLLIANPEKLKLEALSGELNLKDWPAVIQRRKRVYVTDARSVYDCLQKDATSTSTDKRMALEGALLREIVRQPQAFVRWIDGMQNVANVLTKSGAEKDTLREFLREGMMSLVQSEANKKIKEKKGADRHRRSVELDKPTKKREANVQRRRKLAEELQGVDVSSEALKPNRGQGVPEDHKKVPLAVPLVRAFRDPALEVRVMELPPKMLGAAEVCGENYAISEYGGDSEGHLNILEVDGQEAPRTASGIQWRLAKGSADTERDPHLQAAVPAQYDAAFLKERGNVDAYPSVEVTWQRGHDPELELWACNGSPPSSMAKSNLEPSARIALSPYQTAELHFLLQCHGIQPVPGSPAPRVPTGEDACERIANISAWQPWHWLSATAAVVIPLILVYRCCCHGVRRHKAKLDDGADELGAAI</sequence>
<feature type="compositionally biased region" description="Basic and acidic residues" evidence="1">
    <location>
        <begin position="1604"/>
        <end position="1646"/>
    </location>
</feature>
<evidence type="ECO:0000256" key="1">
    <source>
        <dbReference type="SAM" id="MobiDB-lite"/>
    </source>
</evidence>
<feature type="region of interest" description="Disordered" evidence="1">
    <location>
        <begin position="410"/>
        <end position="430"/>
    </location>
</feature>
<feature type="compositionally biased region" description="Basic residues" evidence="1">
    <location>
        <begin position="510"/>
        <end position="529"/>
    </location>
</feature>
<evidence type="ECO:0000313" key="3">
    <source>
        <dbReference type="EMBL" id="CAK9062931.1"/>
    </source>
</evidence>
<dbReference type="SMART" id="SM00513">
    <property type="entry name" value="SAP"/>
    <property type="match status" value="1"/>
</dbReference>
<feature type="compositionally biased region" description="Basic and acidic residues" evidence="1">
    <location>
        <begin position="2094"/>
        <end position="2103"/>
    </location>
</feature>
<feature type="compositionally biased region" description="Basic and acidic residues" evidence="1">
    <location>
        <begin position="110"/>
        <end position="120"/>
    </location>
</feature>
<accession>A0ABP0NHD8</accession>
<feature type="compositionally biased region" description="Low complexity" evidence="1">
    <location>
        <begin position="812"/>
        <end position="822"/>
    </location>
</feature>
<feature type="region of interest" description="Disordered" evidence="1">
    <location>
        <begin position="557"/>
        <end position="590"/>
    </location>
</feature>
<feature type="compositionally biased region" description="Basic residues" evidence="1">
    <location>
        <begin position="769"/>
        <end position="779"/>
    </location>
</feature>
<dbReference type="Gene3D" id="1.10.720.30">
    <property type="entry name" value="SAP domain"/>
    <property type="match status" value="1"/>
</dbReference>
<feature type="region of interest" description="Disordered" evidence="1">
    <location>
        <begin position="2093"/>
        <end position="2155"/>
    </location>
</feature>
<name>A0ABP0NHD8_9DINO</name>
<feature type="region of interest" description="Disordered" evidence="1">
    <location>
        <begin position="106"/>
        <end position="125"/>
    </location>
</feature>
<dbReference type="InterPro" id="IPR036361">
    <property type="entry name" value="SAP_dom_sf"/>
</dbReference>
<protein>
    <recommendedName>
        <fullName evidence="2">SAP domain-containing protein</fullName>
    </recommendedName>
</protein>
<feature type="region of interest" description="Disordered" evidence="1">
    <location>
        <begin position="499"/>
        <end position="529"/>
    </location>
</feature>
<dbReference type="Proteomes" id="UP001642484">
    <property type="component" value="Unassembled WGS sequence"/>
</dbReference>
<proteinExistence type="predicted"/>
<dbReference type="PROSITE" id="PS50800">
    <property type="entry name" value="SAP"/>
    <property type="match status" value="1"/>
</dbReference>
<feature type="region of interest" description="Disordered" evidence="1">
    <location>
        <begin position="1571"/>
        <end position="1690"/>
    </location>
</feature>
<dbReference type="EMBL" id="CAXAMN010021740">
    <property type="protein sequence ID" value="CAK9062931.1"/>
    <property type="molecule type" value="Genomic_DNA"/>
</dbReference>
<feature type="region of interest" description="Disordered" evidence="1">
    <location>
        <begin position="720"/>
        <end position="779"/>
    </location>
</feature>
<feature type="domain" description="SAP" evidence="2">
    <location>
        <begin position="662"/>
        <end position="696"/>
    </location>
</feature>
<evidence type="ECO:0000313" key="4">
    <source>
        <dbReference type="Proteomes" id="UP001642484"/>
    </source>
</evidence>
<dbReference type="SUPFAM" id="SSF68906">
    <property type="entry name" value="SAP domain"/>
    <property type="match status" value="1"/>
</dbReference>
<organism evidence="3 4">
    <name type="scientific">Durusdinium trenchii</name>
    <dbReference type="NCBI Taxonomy" id="1381693"/>
    <lineage>
        <taxon>Eukaryota</taxon>
        <taxon>Sar</taxon>
        <taxon>Alveolata</taxon>
        <taxon>Dinophyceae</taxon>
        <taxon>Suessiales</taxon>
        <taxon>Symbiodiniaceae</taxon>
        <taxon>Durusdinium</taxon>
    </lineage>
</organism>
<comment type="caution">
    <text evidence="3">The sequence shown here is derived from an EMBL/GenBank/DDBJ whole genome shotgun (WGS) entry which is preliminary data.</text>
</comment>